<evidence type="ECO:0000313" key="2">
    <source>
        <dbReference type="EMBL" id="EKC47817.1"/>
    </source>
</evidence>
<dbReference type="PANTHER" id="PTHR10928:SF2">
    <property type="entry name" value="SUPPRESSOR OF FUSED HOMOLOG"/>
    <property type="match status" value="1"/>
</dbReference>
<feature type="non-terminal residue" evidence="2">
    <location>
        <position position="203"/>
    </location>
</feature>
<accession>K1RGM0</accession>
<evidence type="ECO:0000259" key="1">
    <source>
        <dbReference type="Pfam" id="PF05076"/>
    </source>
</evidence>
<comment type="caution">
    <text evidence="2">The sequence shown here is derived from an EMBL/GenBank/DDBJ whole genome shotgun (WGS) entry which is preliminary data.</text>
</comment>
<dbReference type="AlphaFoldDB" id="K1RGM0"/>
<dbReference type="SUPFAM" id="SSF103359">
    <property type="entry name" value="Suppressor of Fused, N-terminal domain"/>
    <property type="match status" value="1"/>
</dbReference>
<proteinExistence type="predicted"/>
<reference evidence="2" key="1">
    <citation type="journal article" date="2013" name="Environ. Microbiol.">
        <title>Microbiota from the distal guts of lean and obese adolescents exhibit partial functional redundancy besides clear differences in community structure.</title>
        <authorList>
            <person name="Ferrer M."/>
            <person name="Ruiz A."/>
            <person name="Lanza F."/>
            <person name="Haange S.B."/>
            <person name="Oberbach A."/>
            <person name="Till H."/>
            <person name="Bargiela R."/>
            <person name="Campoy C."/>
            <person name="Segura M.T."/>
            <person name="Richter M."/>
            <person name="von Bergen M."/>
            <person name="Seifert J."/>
            <person name="Suarez A."/>
        </authorList>
    </citation>
    <scope>NUCLEOTIDE SEQUENCE</scope>
</reference>
<dbReference type="InterPro" id="IPR037181">
    <property type="entry name" value="SUFU_N"/>
</dbReference>
<dbReference type="InterPro" id="IPR020941">
    <property type="entry name" value="SUFU-like_domain"/>
</dbReference>
<dbReference type="Pfam" id="PF05076">
    <property type="entry name" value="SUFU"/>
    <property type="match status" value="1"/>
</dbReference>
<dbReference type="InterPro" id="IPR007768">
    <property type="entry name" value="Suppressor_of_fused"/>
</dbReference>
<organism evidence="2">
    <name type="scientific">human gut metagenome</name>
    <dbReference type="NCBI Taxonomy" id="408170"/>
    <lineage>
        <taxon>unclassified sequences</taxon>
        <taxon>metagenomes</taxon>
        <taxon>organismal metagenomes</taxon>
    </lineage>
</organism>
<sequence length="203" mass="22971">MTKEEFLIRIKEDENYSPGWQAIDDAFEKLYPGQTPDHFGTILTSRAMMGGDEYLDGFSIYNSPKGYKHLVTYGMTVLYGDKDAFGGEWNGWGYEMTMKLKEHDTESCMWVVDMMSNLARYTYTTNRFFEANQYIKGNGTSLHIGANSSITALLLVNDTEAKPQMSVYGKTEFIQLVGITESELQAIIADRNNIPKLIACMEA</sequence>
<protein>
    <recommendedName>
        <fullName evidence="1">Suppressor of fused-like domain-containing protein</fullName>
    </recommendedName>
</protein>
<gene>
    <name evidence="2" type="ORF">OBE_15507</name>
</gene>
<dbReference type="EMBL" id="AJWZ01010661">
    <property type="protein sequence ID" value="EKC47817.1"/>
    <property type="molecule type" value="Genomic_DNA"/>
</dbReference>
<feature type="domain" description="Suppressor of fused-like" evidence="1">
    <location>
        <begin position="52"/>
        <end position="188"/>
    </location>
</feature>
<dbReference type="GO" id="GO:0005634">
    <property type="term" value="C:nucleus"/>
    <property type="evidence" value="ECO:0007669"/>
    <property type="project" value="TreeGrafter"/>
</dbReference>
<dbReference type="PANTHER" id="PTHR10928">
    <property type="entry name" value="SUPPRESSOR OF FUSED"/>
    <property type="match status" value="1"/>
</dbReference>
<name>K1RGM0_9ZZZZ</name>
<dbReference type="GO" id="GO:0005737">
    <property type="term" value="C:cytoplasm"/>
    <property type="evidence" value="ECO:0007669"/>
    <property type="project" value="TreeGrafter"/>
</dbReference>